<dbReference type="SUPFAM" id="SSF47769">
    <property type="entry name" value="SAM/Pointed domain"/>
    <property type="match status" value="3"/>
</dbReference>
<protein>
    <submittedName>
        <fullName evidence="2">12716_t:CDS:1</fullName>
    </submittedName>
</protein>
<dbReference type="Pfam" id="PF07647">
    <property type="entry name" value="SAM_2"/>
    <property type="match status" value="3"/>
</dbReference>
<feature type="domain" description="SAM" evidence="1">
    <location>
        <begin position="155"/>
        <end position="213"/>
    </location>
</feature>
<dbReference type="OrthoDB" id="2155283at2759"/>
<dbReference type="InterPro" id="IPR013761">
    <property type="entry name" value="SAM/pointed_sf"/>
</dbReference>
<sequence length="325" mass="37964">MIPRYALKTLAAFKTNGIRTTNLRLKNISRLINSQNTIIYPSSRFFSNLPDEIKPNESKPVAISFDYIRKNYIENLNTELLEDFSKWLDGIGLGKHAPKFEGKSWKRIIHMRYEDMEDIGIDSAYDRHTLRRYLNYARKALENGGVSPINFELLKDFPAWLESVGFGNYAPNFANRQYQEIIEMMYEDLEALGIRNKGDRHALRRYFDDIRAALADKRRIEGDIIPPPDYALLENIPAWFESIGMKSLVPLFLGKRWQDIVEMNHDDLIKLGIGNKNLRYSLMRNFWFVKRCVAKDTGQEIPPFSIKVIKERGTQPNYKRSNMNL</sequence>
<keyword evidence="3" id="KW-1185">Reference proteome</keyword>
<dbReference type="InterPro" id="IPR001660">
    <property type="entry name" value="SAM"/>
</dbReference>
<dbReference type="SMART" id="SM00454">
    <property type="entry name" value="SAM"/>
    <property type="match status" value="3"/>
</dbReference>
<name>A0A9N8V299_9GLOM</name>
<dbReference type="EMBL" id="CAJVPV010000063">
    <property type="protein sequence ID" value="CAG8440665.1"/>
    <property type="molecule type" value="Genomic_DNA"/>
</dbReference>
<evidence type="ECO:0000313" key="2">
    <source>
        <dbReference type="EMBL" id="CAG8440665.1"/>
    </source>
</evidence>
<reference evidence="2" key="1">
    <citation type="submission" date="2021-06" db="EMBL/GenBank/DDBJ databases">
        <authorList>
            <person name="Kallberg Y."/>
            <person name="Tangrot J."/>
            <person name="Rosling A."/>
        </authorList>
    </citation>
    <scope>NUCLEOTIDE SEQUENCE</scope>
    <source>
        <strain evidence="2">CL551</strain>
    </source>
</reference>
<dbReference type="PROSITE" id="PS50105">
    <property type="entry name" value="SAM_DOMAIN"/>
    <property type="match status" value="1"/>
</dbReference>
<dbReference type="Gene3D" id="1.10.150.50">
    <property type="entry name" value="Transcription Factor, Ets-1"/>
    <property type="match status" value="3"/>
</dbReference>
<accession>A0A9N8V299</accession>
<dbReference type="AlphaFoldDB" id="A0A9N8V299"/>
<evidence type="ECO:0000313" key="3">
    <source>
        <dbReference type="Proteomes" id="UP000789342"/>
    </source>
</evidence>
<proteinExistence type="predicted"/>
<dbReference type="Proteomes" id="UP000789342">
    <property type="component" value="Unassembled WGS sequence"/>
</dbReference>
<gene>
    <name evidence="2" type="ORF">AMORRO_LOCUS255</name>
</gene>
<evidence type="ECO:0000259" key="1">
    <source>
        <dbReference type="PROSITE" id="PS50105"/>
    </source>
</evidence>
<comment type="caution">
    <text evidence="2">The sequence shown here is derived from an EMBL/GenBank/DDBJ whole genome shotgun (WGS) entry which is preliminary data.</text>
</comment>
<organism evidence="2 3">
    <name type="scientific">Acaulospora morrowiae</name>
    <dbReference type="NCBI Taxonomy" id="94023"/>
    <lineage>
        <taxon>Eukaryota</taxon>
        <taxon>Fungi</taxon>
        <taxon>Fungi incertae sedis</taxon>
        <taxon>Mucoromycota</taxon>
        <taxon>Glomeromycotina</taxon>
        <taxon>Glomeromycetes</taxon>
        <taxon>Diversisporales</taxon>
        <taxon>Acaulosporaceae</taxon>
        <taxon>Acaulospora</taxon>
    </lineage>
</organism>